<protein>
    <submittedName>
        <fullName evidence="9">Sugar ABC transporter permease</fullName>
    </submittedName>
</protein>
<dbReference type="PROSITE" id="PS50928">
    <property type="entry name" value="ABC_TM1"/>
    <property type="match status" value="1"/>
</dbReference>
<organism evidence="9 10">
    <name type="scientific">Fraserbacteria sp. (strain RBG_16_55_9)</name>
    <dbReference type="NCBI Taxonomy" id="1817864"/>
    <lineage>
        <taxon>Bacteria</taxon>
        <taxon>Candidatus Fraseribacteriota</taxon>
    </lineage>
</organism>
<dbReference type="PANTHER" id="PTHR43744">
    <property type="entry name" value="ABC TRANSPORTER PERMEASE PROTEIN MG189-RELATED-RELATED"/>
    <property type="match status" value="1"/>
</dbReference>
<evidence type="ECO:0000256" key="6">
    <source>
        <dbReference type="ARBA" id="ARBA00023136"/>
    </source>
</evidence>
<comment type="subcellular location">
    <subcellularLocation>
        <location evidence="1 7">Cell membrane</location>
        <topology evidence="1 7">Multi-pass membrane protein</topology>
    </subcellularLocation>
</comment>
<dbReference type="SUPFAM" id="SSF161098">
    <property type="entry name" value="MetI-like"/>
    <property type="match status" value="1"/>
</dbReference>
<dbReference type="AlphaFoldDB" id="A0A1F5UWL1"/>
<keyword evidence="6 7" id="KW-0472">Membrane</keyword>
<evidence type="ECO:0000256" key="2">
    <source>
        <dbReference type="ARBA" id="ARBA00022448"/>
    </source>
</evidence>
<evidence type="ECO:0000256" key="5">
    <source>
        <dbReference type="ARBA" id="ARBA00022989"/>
    </source>
</evidence>
<dbReference type="GO" id="GO:0005886">
    <property type="term" value="C:plasma membrane"/>
    <property type="evidence" value="ECO:0007669"/>
    <property type="project" value="UniProtKB-SubCell"/>
</dbReference>
<dbReference type="PANTHER" id="PTHR43744:SF4">
    <property type="entry name" value="OSMOPROTECTIVE COMPOUNDS UPTAKE PERMEASE PROTEIN GGTD"/>
    <property type="match status" value="1"/>
</dbReference>
<dbReference type="InterPro" id="IPR035906">
    <property type="entry name" value="MetI-like_sf"/>
</dbReference>
<dbReference type="STRING" id="1817864.A2Z21_04665"/>
<keyword evidence="4 7" id="KW-0812">Transmembrane</keyword>
<keyword evidence="3" id="KW-1003">Cell membrane</keyword>
<evidence type="ECO:0000256" key="4">
    <source>
        <dbReference type="ARBA" id="ARBA00022692"/>
    </source>
</evidence>
<gene>
    <name evidence="9" type="ORF">A2Z21_04665</name>
</gene>
<dbReference type="InterPro" id="IPR000515">
    <property type="entry name" value="MetI-like"/>
</dbReference>
<feature type="transmembrane region" description="Helical" evidence="7">
    <location>
        <begin position="75"/>
        <end position="99"/>
    </location>
</feature>
<accession>A0A1F5UWL1</accession>
<evidence type="ECO:0000313" key="10">
    <source>
        <dbReference type="Proteomes" id="UP000179157"/>
    </source>
</evidence>
<keyword evidence="2 7" id="KW-0813">Transport</keyword>
<proteinExistence type="inferred from homology"/>
<keyword evidence="5 7" id="KW-1133">Transmembrane helix</keyword>
<feature type="transmembrane region" description="Helical" evidence="7">
    <location>
        <begin position="140"/>
        <end position="162"/>
    </location>
</feature>
<evidence type="ECO:0000256" key="3">
    <source>
        <dbReference type="ARBA" id="ARBA00022475"/>
    </source>
</evidence>
<comment type="caution">
    <text evidence="9">The sequence shown here is derived from an EMBL/GenBank/DDBJ whole genome shotgun (WGS) entry which is preliminary data.</text>
</comment>
<dbReference type="Proteomes" id="UP000179157">
    <property type="component" value="Unassembled WGS sequence"/>
</dbReference>
<feature type="transmembrane region" description="Helical" evidence="7">
    <location>
        <begin position="106"/>
        <end position="128"/>
    </location>
</feature>
<sequence>MRRLASHLTVFCLVLLWLIPTLGLLVTSIRPYEDVVRTGWWTTLFDPAKWASLTLDNYVQVIAQEGLGQAFWNSLVITIPASLIPLAISALAAYAFAWMPFRGRQVLLMVAVGLMVLPGQMTFIPLLTVYNKVGLSGTFLGIWLVHTAYGLPLQIYLLRNFFRALPHELLDSAFMDGASRWKIFRHIVLPLSVPALASLLILQFLWVWNDLLVALIFLGTSPEVAPVNVKLVGLVGAYGQDWQLLTAGAFVSMALPLIVFLSLQKHFVQGILAGSRRG</sequence>
<dbReference type="Pfam" id="PF00528">
    <property type="entry name" value="BPD_transp_1"/>
    <property type="match status" value="1"/>
</dbReference>
<comment type="similarity">
    <text evidence="7">Belongs to the binding-protein-dependent transport system permease family.</text>
</comment>
<evidence type="ECO:0000313" key="9">
    <source>
        <dbReference type="EMBL" id="OGF55081.1"/>
    </source>
</evidence>
<evidence type="ECO:0000259" key="8">
    <source>
        <dbReference type="PROSITE" id="PS50928"/>
    </source>
</evidence>
<feature type="domain" description="ABC transmembrane type-1" evidence="8">
    <location>
        <begin position="71"/>
        <end position="263"/>
    </location>
</feature>
<evidence type="ECO:0000256" key="7">
    <source>
        <dbReference type="RuleBase" id="RU363032"/>
    </source>
</evidence>
<dbReference type="CDD" id="cd06261">
    <property type="entry name" value="TM_PBP2"/>
    <property type="match status" value="1"/>
</dbReference>
<reference evidence="9 10" key="1">
    <citation type="journal article" date="2016" name="Nat. Commun.">
        <title>Thousands of microbial genomes shed light on interconnected biogeochemical processes in an aquifer system.</title>
        <authorList>
            <person name="Anantharaman K."/>
            <person name="Brown C.T."/>
            <person name="Hug L.A."/>
            <person name="Sharon I."/>
            <person name="Castelle C.J."/>
            <person name="Probst A.J."/>
            <person name="Thomas B.C."/>
            <person name="Singh A."/>
            <person name="Wilkins M.J."/>
            <person name="Karaoz U."/>
            <person name="Brodie E.L."/>
            <person name="Williams K.H."/>
            <person name="Hubbard S.S."/>
            <person name="Banfield J.F."/>
        </authorList>
    </citation>
    <scope>NUCLEOTIDE SEQUENCE [LARGE SCALE GENOMIC DNA]</scope>
    <source>
        <strain evidence="10">RBG_16_55_9</strain>
    </source>
</reference>
<feature type="transmembrane region" description="Helical" evidence="7">
    <location>
        <begin position="183"/>
        <end position="208"/>
    </location>
</feature>
<dbReference type="Gene3D" id="1.10.3720.10">
    <property type="entry name" value="MetI-like"/>
    <property type="match status" value="1"/>
</dbReference>
<evidence type="ECO:0000256" key="1">
    <source>
        <dbReference type="ARBA" id="ARBA00004651"/>
    </source>
</evidence>
<name>A0A1F5UWL1_FRAXR</name>
<dbReference type="GO" id="GO:0055085">
    <property type="term" value="P:transmembrane transport"/>
    <property type="evidence" value="ECO:0007669"/>
    <property type="project" value="InterPro"/>
</dbReference>
<feature type="transmembrane region" description="Helical" evidence="7">
    <location>
        <begin position="242"/>
        <end position="263"/>
    </location>
</feature>
<dbReference type="EMBL" id="MFGX01000064">
    <property type="protein sequence ID" value="OGF55081.1"/>
    <property type="molecule type" value="Genomic_DNA"/>
</dbReference>